<gene>
    <name evidence="2" type="ORF">WG219_18640</name>
</gene>
<dbReference type="Proteomes" id="UP001476583">
    <property type="component" value="Chromosome"/>
</dbReference>
<feature type="chain" id="PRO_5046135267" evidence="1">
    <location>
        <begin position="21"/>
        <end position="166"/>
    </location>
</feature>
<reference evidence="2 3" key="1">
    <citation type="submission" date="2024-03" db="EMBL/GenBank/DDBJ databases">
        <title>Complete genome of BD2.</title>
        <authorList>
            <person name="Cao G."/>
        </authorList>
    </citation>
    <scope>NUCLEOTIDE SEQUENCE [LARGE SCALE GENOMIC DNA]</scope>
    <source>
        <strain evidence="2 3">BD2</strain>
    </source>
</reference>
<proteinExistence type="predicted"/>
<protein>
    <submittedName>
        <fullName evidence="2">DUF3261 domain-containing protein</fullName>
    </submittedName>
</protein>
<dbReference type="Pfam" id="PF11659">
    <property type="entry name" value="DUF3261"/>
    <property type="match status" value="1"/>
</dbReference>
<evidence type="ECO:0000313" key="3">
    <source>
        <dbReference type="Proteomes" id="UP001476583"/>
    </source>
</evidence>
<keyword evidence="1" id="KW-0732">Signal</keyword>
<sequence length="166" mass="18604">MLRALLLSLSLLLSACASHTALPERQTALVAELPLTLQVQRQTTADQQDWLLVLQDENGSLRASLFDPIGVPLARQQLRDGSWHNDGLLPPNYEARELFSALLFALTPADQLNAAYPSDNWQVQATGSRQLAPQWRIDYRTPLDFTLYQPADLRYQISPLPDDKAP</sequence>
<dbReference type="PROSITE" id="PS51257">
    <property type="entry name" value="PROKAR_LIPOPROTEIN"/>
    <property type="match status" value="1"/>
</dbReference>
<accession>A0ABZ2RFB4</accession>
<name>A0ABZ2RFB4_ECTME</name>
<feature type="signal peptide" evidence="1">
    <location>
        <begin position="1"/>
        <end position="20"/>
    </location>
</feature>
<keyword evidence="3" id="KW-1185">Reference proteome</keyword>
<dbReference type="InterPro" id="IPR021675">
    <property type="entry name" value="DUF3261"/>
</dbReference>
<dbReference type="EMBL" id="CP148074">
    <property type="protein sequence ID" value="WXL25297.1"/>
    <property type="molecule type" value="Genomic_DNA"/>
</dbReference>
<organism evidence="2 3">
    <name type="scientific">Ectopseudomonas mendocina</name>
    <name type="common">Pseudomonas mendocina</name>
    <dbReference type="NCBI Taxonomy" id="300"/>
    <lineage>
        <taxon>Bacteria</taxon>
        <taxon>Pseudomonadati</taxon>
        <taxon>Pseudomonadota</taxon>
        <taxon>Gammaproteobacteria</taxon>
        <taxon>Pseudomonadales</taxon>
        <taxon>Pseudomonadaceae</taxon>
        <taxon>Ectopseudomonas</taxon>
    </lineage>
</organism>
<evidence type="ECO:0000256" key="1">
    <source>
        <dbReference type="SAM" id="SignalP"/>
    </source>
</evidence>
<evidence type="ECO:0000313" key="2">
    <source>
        <dbReference type="EMBL" id="WXL25297.1"/>
    </source>
</evidence>